<dbReference type="GO" id="GO:0000445">
    <property type="term" value="C:THO complex part of transcription export complex"/>
    <property type="evidence" value="ECO:0007669"/>
    <property type="project" value="InterPro"/>
</dbReference>
<dbReference type="AlphaFoldDB" id="A0A5E4MMS3"/>
<evidence type="ECO:0000256" key="1">
    <source>
        <dbReference type="ARBA" id="ARBA00004123"/>
    </source>
</evidence>
<proteinExistence type="predicted"/>
<dbReference type="Pfam" id="PF05615">
    <property type="entry name" value="THOC7"/>
    <property type="match status" value="1"/>
</dbReference>
<dbReference type="GO" id="GO:0006397">
    <property type="term" value="P:mRNA processing"/>
    <property type="evidence" value="ECO:0007669"/>
    <property type="project" value="InterPro"/>
</dbReference>
<keyword evidence="4" id="KW-1185">Reference proteome</keyword>
<accession>A0A5E4MMS3</accession>
<dbReference type="OrthoDB" id="205166at2759"/>
<gene>
    <name evidence="3" type="ORF">CINCED_3A011202</name>
</gene>
<evidence type="ECO:0000256" key="2">
    <source>
        <dbReference type="ARBA" id="ARBA00023242"/>
    </source>
</evidence>
<reference evidence="3 4" key="1">
    <citation type="submission" date="2019-08" db="EMBL/GenBank/DDBJ databases">
        <authorList>
            <person name="Alioto T."/>
            <person name="Alioto T."/>
            <person name="Gomez Garrido J."/>
        </authorList>
    </citation>
    <scope>NUCLEOTIDE SEQUENCE [LARGE SCALE GENOMIC DNA]</scope>
</reference>
<sequence length="272" mass="31976">MWYWKMMLRVSWIEHCTNESILNEIDEGREILKTIRARRWNIIGHILRHENELIYRIIEEEVIARKLLNDGDGIGDDRRLNLLLKSFLKWCDTDYNNLVESDIAQEKIINHLNLCEHAMKKSKGISERHDKEIETYENISKEIDLETANILSNINETKAVLKEVKTNKRNKMECDLLIQHINKFQPRAKSAKCLEELTNEVQDLIATKDEITKKIDKLKIPLDIILDSINVLTESLEETIENSSIGENMSSYEPIDDDEDLEILNRKYEEPM</sequence>
<name>A0A5E4MMS3_9HEMI</name>
<keyword evidence="2" id="KW-0539">Nucleus</keyword>
<protein>
    <submittedName>
        <fullName evidence="3">THO complex subunit 7/Mft1</fullName>
    </submittedName>
</protein>
<comment type="subcellular location">
    <subcellularLocation>
        <location evidence="1">Nucleus</location>
    </subcellularLocation>
</comment>
<organism evidence="3 4">
    <name type="scientific">Cinara cedri</name>
    <dbReference type="NCBI Taxonomy" id="506608"/>
    <lineage>
        <taxon>Eukaryota</taxon>
        <taxon>Metazoa</taxon>
        <taxon>Ecdysozoa</taxon>
        <taxon>Arthropoda</taxon>
        <taxon>Hexapoda</taxon>
        <taxon>Insecta</taxon>
        <taxon>Pterygota</taxon>
        <taxon>Neoptera</taxon>
        <taxon>Paraneoptera</taxon>
        <taxon>Hemiptera</taxon>
        <taxon>Sternorrhyncha</taxon>
        <taxon>Aphidomorpha</taxon>
        <taxon>Aphidoidea</taxon>
        <taxon>Aphididae</taxon>
        <taxon>Lachninae</taxon>
        <taxon>Cinara</taxon>
    </lineage>
</organism>
<dbReference type="Proteomes" id="UP000325440">
    <property type="component" value="Unassembled WGS sequence"/>
</dbReference>
<dbReference type="EMBL" id="CABPRJ010000950">
    <property type="protein sequence ID" value="VVC31660.1"/>
    <property type="molecule type" value="Genomic_DNA"/>
</dbReference>
<evidence type="ECO:0000313" key="3">
    <source>
        <dbReference type="EMBL" id="VVC31660.1"/>
    </source>
</evidence>
<evidence type="ECO:0000313" key="4">
    <source>
        <dbReference type="Proteomes" id="UP000325440"/>
    </source>
</evidence>
<dbReference type="InterPro" id="IPR008501">
    <property type="entry name" value="THOC7/Mft1"/>
</dbReference>